<reference evidence="1 2" key="1">
    <citation type="journal article" date="2008" name="Science">
        <title>The Physcomitrella genome reveals evolutionary insights into the conquest of land by plants.</title>
        <authorList>
            <person name="Rensing S."/>
            <person name="Lang D."/>
            <person name="Zimmer A."/>
            <person name="Terry A."/>
            <person name="Salamov A."/>
            <person name="Shapiro H."/>
            <person name="Nishiyama T."/>
            <person name="Perroud P.-F."/>
            <person name="Lindquist E."/>
            <person name="Kamisugi Y."/>
            <person name="Tanahashi T."/>
            <person name="Sakakibara K."/>
            <person name="Fujita T."/>
            <person name="Oishi K."/>
            <person name="Shin-I T."/>
            <person name="Kuroki Y."/>
            <person name="Toyoda A."/>
            <person name="Suzuki Y."/>
            <person name="Hashimoto A."/>
            <person name="Yamaguchi K."/>
            <person name="Sugano A."/>
            <person name="Kohara Y."/>
            <person name="Fujiyama A."/>
            <person name="Anterola A."/>
            <person name="Aoki S."/>
            <person name="Ashton N."/>
            <person name="Barbazuk W.B."/>
            <person name="Barker E."/>
            <person name="Bennetzen J."/>
            <person name="Bezanilla M."/>
            <person name="Blankenship R."/>
            <person name="Cho S.H."/>
            <person name="Dutcher S."/>
            <person name="Estelle M."/>
            <person name="Fawcett J.A."/>
            <person name="Gundlach H."/>
            <person name="Hanada K."/>
            <person name="Heyl A."/>
            <person name="Hicks K.A."/>
            <person name="Hugh J."/>
            <person name="Lohr M."/>
            <person name="Mayer K."/>
            <person name="Melkozernov A."/>
            <person name="Murata T."/>
            <person name="Nelson D."/>
            <person name="Pils B."/>
            <person name="Prigge M."/>
            <person name="Reiss B."/>
            <person name="Renner T."/>
            <person name="Rombauts S."/>
            <person name="Rushton P."/>
            <person name="Sanderfoot A."/>
            <person name="Schween G."/>
            <person name="Shiu S.-H."/>
            <person name="Stueber K."/>
            <person name="Theodoulou F.L."/>
            <person name="Tu H."/>
            <person name="Van de Peer Y."/>
            <person name="Verrier P.J."/>
            <person name="Waters E."/>
            <person name="Wood A."/>
            <person name="Yang L."/>
            <person name="Cove D."/>
            <person name="Cuming A."/>
            <person name="Hasebe M."/>
            <person name="Lucas S."/>
            <person name="Mishler D.B."/>
            <person name="Reski R."/>
            <person name="Grigoriev I."/>
            <person name="Quatrano R.S."/>
            <person name="Boore J.L."/>
        </authorList>
    </citation>
    <scope>NUCLEOTIDE SEQUENCE [LARGE SCALE GENOMIC DNA]</scope>
    <source>
        <strain evidence="1 2">cv. Gransden 2004</strain>
    </source>
</reference>
<dbReference type="EnsemblPlants" id="Pp3c12_22100V3.2">
    <property type="protein sequence ID" value="Pp3c12_22100V3.2"/>
    <property type="gene ID" value="Pp3c12_22100"/>
</dbReference>
<dbReference type="GeneID" id="112289808"/>
<dbReference type="InterPro" id="IPR004260">
    <property type="entry name" value="Pyr-dimer_DNA_glycosylase"/>
</dbReference>
<dbReference type="OrthoDB" id="1921581at2759"/>
<dbReference type="Pfam" id="PF03013">
    <property type="entry name" value="Pyr_excise"/>
    <property type="match status" value="1"/>
</dbReference>
<reference evidence="1 2" key="2">
    <citation type="journal article" date="2018" name="Plant J.">
        <title>The Physcomitrella patens chromosome-scale assembly reveals moss genome structure and evolution.</title>
        <authorList>
            <person name="Lang D."/>
            <person name="Ullrich K.K."/>
            <person name="Murat F."/>
            <person name="Fuchs J."/>
            <person name="Jenkins J."/>
            <person name="Haas F.B."/>
            <person name="Piednoel M."/>
            <person name="Gundlach H."/>
            <person name="Van Bel M."/>
            <person name="Meyberg R."/>
            <person name="Vives C."/>
            <person name="Morata J."/>
            <person name="Symeonidi A."/>
            <person name="Hiss M."/>
            <person name="Muchero W."/>
            <person name="Kamisugi Y."/>
            <person name="Saleh O."/>
            <person name="Blanc G."/>
            <person name="Decker E.L."/>
            <person name="van Gessel N."/>
            <person name="Grimwood J."/>
            <person name="Hayes R.D."/>
            <person name="Graham S.W."/>
            <person name="Gunter L.E."/>
            <person name="McDaniel S.F."/>
            <person name="Hoernstein S.N.W."/>
            <person name="Larsson A."/>
            <person name="Li F.W."/>
            <person name="Perroud P.F."/>
            <person name="Phillips J."/>
            <person name="Ranjan P."/>
            <person name="Rokshar D.S."/>
            <person name="Rothfels C.J."/>
            <person name="Schneider L."/>
            <person name="Shu S."/>
            <person name="Stevenson D.W."/>
            <person name="Thummler F."/>
            <person name="Tillich M."/>
            <person name="Villarreal Aguilar J.C."/>
            <person name="Widiez T."/>
            <person name="Wong G.K."/>
            <person name="Wymore A."/>
            <person name="Zhang Y."/>
            <person name="Zimmer A.D."/>
            <person name="Quatrano R.S."/>
            <person name="Mayer K.F.X."/>
            <person name="Goodstein D."/>
            <person name="Casacuberta J.M."/>
            <person name="Vandepoele K."/>
            <person name="Reski R."/>
            <person name="Cuming A.C."/>
            <person name="Tuskan G.A."/>
            <person name="Maumus F."/>
            <person name="Salse J."/>
            <person name="Schmutz J."/>
            <person name="Rensing S.A."/>
        </authorList>
    </citation>
    <scope>NUCLEOTIDE SEQUENCE [LARGE SCALE GENOMIC DNA]</scope>
    <source>
        <strain evidence="1 2">cv. Gransden 2004</strain>
    </source>
</reference>
<dbReference type="InParanoid" id="A0A7I4AD48"/>
<dbReference type="NCBIfam" id="NF038085">
    <property type="entry name" value="MSMEG_6728_fam"/>
    <property type="match status" value="1"/>
</dbReference>
<reference evidence="1" key="3">
    <citation type="submission" date="2020-12" db="UniProtKB">
        <authorList>
            <consortium name="EnsemblPlants"/>
        </authorList>
    </citation>
    <scope>IDENTIFICATION</scope>
</reference>
<proteinExistence type="predicted"/>
<dbReference type="Proteomes" id="UP000006727">
    <property type="component" value="Chromosome 12"/>
</dbReference>
<protein>
    <submittedName>
        <fullName evidence="1">Uncharacterized protein</fullName>
    </submittedName>
</protein>
<dbReference type="RefSeq" id="XP_024391186.1">
    <property type="nucleotide sequence ID" value="XM_024535418.2"/>
</dbReference>
<keyword evidence="2" id="KW-1185">Reference proteome</keyword>
<evidence type="ECO:0000313" key="2">
    <source>
        <dbReference type="Proteomes" id="UP000006727"/>
    </source>
</evidence>
<name>A0A7I4AD48_PHYPA</name>
<sequence>MRSIGISSSVDCLPDDILAGIPHPPAHFQVGPTSYNLCTPMVCEDLQFLSRTAICSDLQRRWARINTAKKQPLTGVGARRTQLRPSQGIGGLQIRSLNTFLPYPEFDRTVECLDNRRLGKQRVEAMQILRIVQASPVPIRGMAWANAPVVRMWRGFPGALAVYYNACLEEWGRRGFKNIVLQPADVELPVVMPPWLGDELVHASHRSNLLRKEPEHYLQFGWTESPDLPYVWPVPLVRVEVTKVEISDSK</sequence>
<evidence type="ECO:0000313" key="1">
    <source>
        <dbReference type="EnsemblPlants" id="Pp3c12_22100V3.2"/>
    </source>
</evidence>
<dbReference type="Gramene" id="Pp3c12_22100V3.2">
    <property type="protein sequence ID" value="Pp3c12_22100V3.2"/>
    <property type="gene ID" value="Pp3c12_22100"/>
</dbReference>
<dbReference type="EMBL" id="ABEU02000012">
    <property type="status" value="NOT_ANNOTATED_CDS"/>
    <property type="molecule type" value="Genomic_DNA"/>
</dbReference>
<organism evidence="1 2">
    <name type="scientific">Physcomitrium patens</name>
    <name type="common">Spreading-leaved earth moss</name>
    <name type="synonym">Physcomitrella patens</name>
    <dbReference type="NCBI Taxonomy" id="3218"/>
    <lineage>
        <taxon>Eukaryota</taxon>
        <taxon>Viridiplantae</taxon>
        <taxon>Streptophyta</taxon>
        <taxon>Embryophyta</taxon>
        <taxon>Bryophyta</taxon>
        <taxon>Bryophytina</taxon>
        <taxon>Bryopsida</taxon>
        <taxon>Funariidae</taxon>
        <taxon>Funariales</taxon>
        <taxon>Funariaceae</taxon>
        <taxon>Physcomitrium</taxon>
    </lineage>
</organism>
<gene>
    <name evidence="1" type="primary">LOC112289808</name>
</gene>
<dbReference type="AlphaFoldDB" id="A0A7I4AD48"/>
<accession>A0A7I4AD48</accession>
<dbReference type="KEGG" id="ppp:112289808"/>